<dbReference type="CTD" id="4537"/>
<dbReference type="PANTHER" id="PTHR11058">
    <property type="entry name" value="NADH-UBIQUINONE OXIDOREDUCTASE CHAIN 3"/>
    <property type="match status" value="1"/>
</dbReference>
<keyword evidence="9 10" id="KW-0496">Mitochondrion</keyword>
<keyword evidence="4 9" id="KW-0813">Transport</keyword>
<evidence type="ECO:0000256" key="2">
    <source>
        <dbReference type="ARBA" id="ARBA00008472"/>
    </source>
</evidence>
<evidence type="ECO:0000256" key="4">
    <source>
        <dbReference type="ARBA" id="ARBA00022448"/>
    </source>
</evidence>
<sequence>MNKMIFAMMTIIMILIIMLMLITITSKKTLMDMQKSTPFECGFNPISYTRIPFSIHFFLIAVIFLIFDIEIIMIMPMVITAKTSMIMFWMITSISFIIILLMGLFHEWNNGMINWTN</sequence>
<keyword evidence="9" id="KW-0830">Ubiquinone</keyword>
<dbReference type="Gene3D" id="1.20.58.1610">
    <property type="entry name" value="NADH:ubiquinone/plastoquinone oxidoreductase, chain 3"/>
    <property type="match status" value="1"/>
</dbReference>
<keyword evidence="7 9" id="KW-0472">Membrane</keyword>
<feature type="transmembrane region" description="Helical" evidence="9">
    <location>
        <begin position="57"/>
        <end position="79"/>
    </location>
</feature>
<feature type="transmembrane region" description="Helical" evidence="9">
    <location>
        <begin position="85"/>
        <end position="105"/>
    </location>
</feature>
<gene>
    <name evidence="10" type="primary">ND3</name>
</gene>
<keyword evidence="9" id="KW-0520">NAD</keyword>
<organism evidence="10">
    <name type="scientific">Maiestas dorsalis</name>
    <dbReference type="NCBI Taxonomy" id="1928073"/>
    <lineage>
        <taxon>Eukaryota</taxon>
        <taxon>Metazoa</taxon>
        <taxon>Ecdysozoa</taxon>
        <taxon>Arthropoda</taxon>
        <taxon>Hexapoda</taxon>
        <taxon>Insecta</taxon>
        <taxon>Pterygota</taxon>
        <taxon>Neoptera</taxon>
        <taxon>Paraneoptera</taxon>
        <taxon>Hemiptera</taxon>
        <taxon>Auchenorrhyncha</taxon>
        <taxon>Membracoidea</taxon>
        <taxon>Cicadellidae</taxon>
        <taxon>Deltocephalinae</taxon>
        <taxon>Deltocephalini</taxon>
        <taxon>Maiestas</taxon>
    </lineage>
</organism>
<comment type="catalytic activity">
    <reaction evidence="8 9">
        <text>a ubiquinone + NADH + 5 H(+)(in) = a ubiquinol + NAD(+) + 4 H(+)(out)</text>
        <dbReference type="Rhea" id="RHEA:29091"/>
        <dbReference type="Rhea" id="RHEA-COMP:9565"/>
        <dbReference type="Rhea" id="RHEA-COMP:9566"/>
        <dbReference type="ChEBI" id="CHEBI:15378"/>
        <dbReference type="ChEBI" id="CHEBI:16389"/>
        <dbReference type="ChEBI" id="CHEBI:17976"/>
        <dbReference type="ChEBI" id="CHEBI:57540"/>
        <dbReference type="ChEBI" id="CHEBI:57945"/>
        <dbReference type="EC" id="7.1.1.2"/>
    </reaction>
</comment>
<evidence type="ECO:0000313" key="10">
    <source>
        <dbReference type="EMBL" id="APO09336.1"/>
    </source>
</evidence>
<keyword evidence="5 9" id="KW-0812">Transmembrane</keyword>
<keyword evidence="9" id="KW-0249">Electron transport</keyword>
<proteinExistence type="inferred from homology"/>
<dbReference type="InterPro" id="IPR038430">
    <property type="entry name" value="NDAH_ubi_oxred_su3_sf"/>
</dbReference>
<evidence type="ECO:0000256" key="3">
    <source>
        <dbReference type="ARBA" id="ARBA00021007"/>
    </source>
</evidence>
<evidence type="ECO:0000256" key="6">
    <source>
        <dbReference type="ARBA" id="ARBA00022989"/>
    </source>
</evidence>
<dbReference type="GO" id="GO:0031966">
    <property type="term" value="C:mitochondrial membrane"/>
    <property type="evidence" value="ECO:0007669"/>
    <property type="project" value="UniProtKB-SubCell"/>
</dbReference>
<keyword evidence="9" id="KW-1278">Translocase</keyword>
<dbReference type="GO" id="GO:0008137">
    <property type="term" value="F:NADH dehydrogenase (ubiquinone) activity"/>
    <property type="evidence" value="ECO:0007669"/>
    <property type="project" value="UniProtKB-UniRule"/>
</dbReference>
<dbReference type="AlphaFoldDB" id="A0A343ASS5"/>
<dbReference type="Pfam" id="PF00507">
    <property type="entry name" value="Oxidored_q4"/>
    <property type="match status" value="1"/>
</dbReference>
<evidence type="ECO:0000256" key="8">
    <source>
        <dbReference type="ARBA" id="ARBA00049551"/>
    </source>
</evidence>
<dbReference type="RefSeq" id="YP_009442039.1">
    <property type="nucleotide sequence ID" value="NC_036296.1"/>
</dbReference>
<dbReference type="EC" id="7.1.1.2" evidence="9"/>
<name>A0A343ASS5_9HEMI</name>
<evidence type="ECO:0000256" key="5">
    <source>
        <dbReference type="ARBA" id="ARBA00022692"/>
    </source>
</evidence>
<evidence type="ECO:0000256" key="1">
    <source>
        <dbReference type="ARBA" id="ARBA00004370"/>
    </source>
</evidence>
<dbReference type="GeneID" id="34948465"/>
<evidence type="ECO:0000256" key="9">
    <source>
        <dbReference type="RuleBase" id="RU003640"/>
    </source>
</evidence>
<comment type="function">
    <text evidence="9">Core subunit of the mitochondrial membrane respiratory chain NADH dehydrogenase (Complex I) which catalyzes electron transfer from NADH through the respiratory chain, using ubiquinone as an electron acceptor. Essential for the catalytic activity of complex I.</text>
</comment>
<keyword evidence="6 9" id="KW-1133">Transmembrane helix</keyword>
<evidence type="ECO:0000256" key="7">
    <source>
        <dbReference type="ARBA" id="ARBA00023136"/>
    </source>
</evidence>
<keyword evidence="9" id="KW-0679">Respiratory chain</keyword>
<dbReference type="EMBL" id="KX786285">
    <property type="protein sequence ID" value="APO09336.1"/>
    <property type="molecule type" value="Genomic_DNA"/>
</dbReference>
<geneLocation type="mitochondrion" evidence="10"/>
<comment type="similarity">
    <text evidence="2 9">Belongs to the complex I subunit 3 family.</text>
</comment>
<dbReference type="InterPro" id="IPR000440">
    <property type="entry name" value="NADH_UbQ/plastoQ_OxRdtase_su3"/>
</dbReference>
<protein>
    <recommendedName>
        <fullName evidence="3 9">NADH-ubiquinone oxidoreductase chain 3</fullName>
        <ecNumber evidence="9">7.1.1.2</ecNumber>
    </recommendedName>
</protein>
<dbReference type="PANTHER" id="PTHR11058:SF9">
    <property type="entry name" value="NADH-UBIQUINONE OXIDOREDUCTASE CHAIN 3"/>
    <property type="match status" value="1"/>
</dbReference>
<feature type="transmembrane region" description="Helical" evidence="9">
    <location>
        <begin position="6"/>
        <end position="25"/>
    </location>
</feature>
<accession>A0A343ASS5</accession>
<reference evidence="10" key="1">
    <citation type="journal article" date="2017" name="Sci. Rep.">
        <title>Characterization of the complete mitochondrial genomes of Maiestas dorsalis and Japananus hyalinus (Hemiptera: Cicadellidae) and comparison with other Membracoidea.</title>
        <authorList>
            <person name="Du Y."/>
            <person name="Zhang C."/>
            <person name="Dietrich C.H."/>
            <person name="Zhang Y."/>
            <person name="Dai W."/>
        </authorList>
    </citation>
    <scope>NUCLEOTIDE SEQUENCE</scope>
</reference>
<dbReference type="GO" id="GO:0030964">
    <property type="term" value="C:NADH dehydrogenase complex"/>
    <property type="evidence" value="ECO:0007669"/>
    <property type="project" value="TreeGrafter"/>
</dbReference>
<comment type="subcellular location">
    <subcellularLocation>
        <location evidence="1">Membrane</location>
    </subcellularLocation>
    <subcellularLocation>
        <location evidence="9">Mitochondrion membrane</location>
        <topology evidence="9">Multi-pass membrane protein</topology>
    </subcellularLocation>
</comment>